<keyword evidence="11" id="KW-1185">Reference proteome</keyword>
<feature type="transmembrane region" description="Helical" evidence="9">
    <location>
        <begin position="36"/>
        <end position="57"/>
    </location>
</feature>
<dbReference type="GO" id="GO:0005886">
    <property type="term" value="C:plasma membrane"/>
    <property type="evidence" value="ECO:0007669"/>
    <property type="project" value="UniProtKB-SubCell"/>
</dbReference>
<evidence type="ECO:0000256" key="4">
    <source>
        <dbReference type="ARBA" id="ARBA00022692"/>
    </source>
</evidence>
<sequence>MKSSIVFFLTFIVALMLEGLVFPTSLIWYKPEWTLLVILYWVLALPLKVGVGIAWILGLLVDLLQGGVIGQHSLTYVIVTATCATLYKRLRMYRRWQQSIFIFLLISINQLVGFWIDHYTGDAEPTLMIFMPAIISALIWPWIFVLLRSIRRLYSIQ</sequence>
<name>A0A0K6IIU0_9GAMM</name>
<organism evidence="10 11">
    <name type="scientific">Marinomonas fungiae</name>
    <dbReference type="NCBI Taxonomy" id="1137284"/>
    <lineage>
        <taxon>Bacteria</taxon>
        <taxon>Pseudomonadati</taxon>
        <taxon>Pseudomonadota</taxon>
        <taxon>Gammaproteobacteria</taxon>
        <taxon>Oceanospirillales</taxon>
        <taxon>Oceanospirillaceae</taxon>
        <taxon>Marinomonas</taxon>
    </lineage>
</organism>
<evidence type="ECO:0000256" key="5">
    <source>
        <dbReference type="ARBA" id="ARBA00022960"/>
    </source>
</evidence>
<evidence type="ECO:0000256" key="2">
    <source>
        <dbReference type="ARBA" id="ARBA00007776"/>
    </source>
</evidence>
<comment type="similarity">
    <text evidence="2 8">Belongs to the MreD family.</text>
</comment>
<keyword evidence="4 9" id="KW-0812">Transmembrane</keyword>
<feature type="transmembrane region" description="Helical" evidence="9">
    <location>
        <begin position="99"/>
        <end position="116"/>
    </location>
</feature>
<feature type="transmembrane region" description="Helical" evidence="9">
    <location>
        <begin position="128"/>
        <end position="147"/>
    </location>
</feature>
<evidence type="ECO:0000313" key="10">
    <source>
        <dbReference type="EMBL" id="CUB03237.1"/>
    </source>
</evidence>
<feature type="transmembrane region" description="Helical" evidence="9">
    <location>
        <begin position="69"/>
        <end position="87"/>
    </location>
</feature>
<dbReference type="PANTHER" id="PTHR37484:SF1">
    <property type="entry name" value="ROD SHAPE-DETERMINING PROTEIN MRED"/>
    <property type="match status" value="1"/>
</dbReference>
<dbReference type="EMBL" id="CYHG01000003">
    <property type="protein sequence ID" value="CUB03237.1"/>
    <property type="molecule type" value="Genomic_DNA"/>
</dbReference>
<keyword evidence="6 9" id="KW-1133">Transmembrane helix</keyword>
<dbReference type="PANTHER" id="PTHR37484">
    <property type="entry name" value="ROD SHAPE-DETERMINING PROTEIN MRED"/>
    <property type="match status" value="1"/>
</dbReference>
<dbReference type="STRING" id="1137284.GCA_001418205_01084"/>
<keyword evidence="7 8" id="KW-0472">Membrane</keyword>
<evidence type="ECO:0000256" key="6">
    <source>
        <dbReference type="ARBA" id="ARBA00022989"/>
    </source>
</evidence>
<dbReference type="GO" id="GO:0008360">
    <property type="term" value="P:regulation of cell shape"/>
    <property type="evidence" value="ECO:0007669"/>
    <property type="project" value="UniProtKB-UniRule"/>
</dbReference>
<comment type="subcellular location">
    <subcellularLocation>
        <location evidence="8">Cell inner membrane</location>
    </subcellularLocation>
    <subcellularLocation>
        <location evidence="1">Cell membrane</location>
        <topology evidence="1">Multi-pass membrane protein</topology>
    </subcellularLocation>
</comment>
<keyword evidence="8" id="KW-0997">Cell inner membrane</keyword>
<evidence type="ECO:0000256" key="8">
    <source>
        <dbReference type="PIRNR" id="PIRNR018472"/>
    </source>
</evidence>
<comment type="function">
    <text evidence="8">Involved in formation of the rod shape of the cell. May also contribute to regulation of formation of penicillin-binding proteins.</text>
</comment>
<dbReference type="AlphaFoldDB" id="A0A0K6IIU0"/>
<evidence type="ECO:0000256" key="9">
    <source>
        <dbReference type="SAM" id="Phobius"/>
    </source>
</evidence>
<evidence type="ECO:0000256" key="7">
    <source>
        <dbReference type="ARBA" id="ARBA00023136"/>
    </source>
</evidence>
<accession>A0A0K6IIU0</accession>
<proteinExistence type="inferred from homology"/>
<reference evidence="11" key="1">
    <citation type="submission" date="2015-08" db="EMBL/GenBank/DDBJ databases">
        <authorList>
            <person name="Varghese N."/>
        </authorList>
    </citation>
    <scope>NUCLEOTIDE SEQUENCE [LARGE SCALE GENOMIC DNA]</scope>
    <source>
        <strain evidence="11">JCM 18476</strain>
    </source>
</reference>
<keyword evidence="5 8" id="KW-0133">Cell shape</keyword>
<protein>
    <recommendedName>
        <fullName evidence="8">Rod shape-determining protein MreD</fullName>
    </recommendedName>
</protein>
<dbReference type="InterPro" id="IPR007227">
    <property type="entry name" value="Cell_shape_determining_MreD"/>
</dbReference>
<dbReference type="Pfam" id="PF04093">
    <property type="entry name" value="MreD"/>
    <property type="match status" value="1"/>
</dbReference>
<dbReference type="InterPro" id="IPR026034">
    <property type="entry name" value="MreD_proteobac"/>
</dbReference>
<feature type="transmembrane region" description="Helical" evidence="9">
    <location>
        <begin position="6"/>
        <end position="29"/>
    </location>
</feature>
<evidence type="ECO:0000256" key="3">
    <source>
        <dbReference type="ARBA" id="ARBA00022475"/>
    </source>
</evidence>
<evidence type="ECO:0000256" key="1">
    <source>
        <dbReference type="ARBA" id="ARBA00004651"/>
    </source>
</evidence>
<keyword evidence="3 8" id="KW-1003">Cell membrane</keyword>
<gene>
    <name evidence="10" type="ORF">Ga0061065_10386</name>
</gene>
<dbReference type="Proteomes" id="UP000182769">
    <property type="component" value="Unassembled WGS sequence"/>
</dbReference>
<dbReference type="NCBIfam" id="TIGR03426">
    <property type="entry name" value="shape_MreD"/>
    <property type="match status" value="1"/>
</dbReference>
<dbReference type="OrthoDB" id="6647425at2"/>
<dbReference type="PIRSF" id="PIRSF018472">
    <property type="entry name" value="MreD_proteobac"/>
    <property type="match status" value="1"/>
</dbReference>
<dbReference type="RefSeq" id="WP_055462207.1">
    <property type="nucleotide sequence ID" value="NZ_CYHG01000003.1"/>
</dbReference>
<evidence type="ECO:0000313" key="11">
    <source>
        <dbReference type="Proteomes" id="UP000182769"/>
    </source>
</evidence>